<dbReference type="SMART" id="SM00898">
    <property type="entry name" value="Fapy_DNA_glyco"/>
    <property type="match status" value="1"/>
</dbReference>
<dbReference type="GO" id="GO:0006284">
    <property type="term" value="P:base-excision repair"/>
    <property type="evidence" value="ECO:0007669"/>
    <property type="project" value="InterPro"/>
</dbReference>
<evidence type="ECO:0000259" key="15">
    <source>
        <dbReference type="PROSITE" id="PS51066"/>
    </source>
</evidence>
<dbReference type="GO" id="GO:0003684">
    <property type="term" value="F:damaged DNA binding"/>
    <property type="evidence" value="ECO:0007669"/>
    <property type="project" value="InterPro"/>
</dbReference>
<keyword evidence="4" id="KW-0227">DNA damage</keyword>
<organism evidence="17 18">
    <name type="scientific">Gordonia asplenii</name>
    <dbReference type="NCBI Taxonomy" id="2725283"/>
    <lineage>
        <taxon>Bacteria</taxon>
        <taxon>Bacillati</taxon>
        <taxon>Actinomycetota</taxon>
        <taxon>Actinomycetes</taxon>
        <taxon>Mycobacteriales</taxon>
        <taxon>Gordoniaceae</taxon>
        <taxon>Gordonia</taxon>
    </lineage>
</organism>
<dbReference type="InterPro" id="IPR015887">
    <property type="entry name" value="DNA_glyclase_Znf_dom_DNA_BS"/>
</dbReference>
<dbReference type="SMART" id="SM01232">
    <property type="entry name" value="H2TH"/>
    <property type="match status" value="1"/>
</dbReference>
<dbReference type="InterPro" id="IPR012319">
    <property type="entry name" value="FPG_cat"/>
</dbReference>
<comment type="caution">
    <text evidence="17">The sequence shown here is derived from an EMBL/GenBank/DDBJ whole genome shotgun (WGS) entry which is preliminary data.</text>
</comment>
<dbReference type="SUPFAM" id="SSF81624">
    <property type="entry name" value="N-terminal domain of MutM-like DNA repair proteins"/>
    <property type="match status" value="1"/>
</dbReference>
<name>A0A848KSU7_9ACTN</name>
<gene>
    <name evidence="17" type="ORF">HH308_07590</name>
</gene>
<proteinExistence type="inferred from homology"/>
<dbReference type="InterPro" id="IPR035937">
    <property type="entry name" value="FPG_N"/>
</dbReference>
<evidence type="ECO:0000256" key="1">
    <source>
        <dbReference type="ARBA" id="ARBA00009409"/>
    </source>
</evidence>
<keyword evidence="8" id="KW-0238">DNA-binding</keyword>
<keyword evidence="7" id="KW-0862">Zinc</keyword>
<dbReference type="PROSITE" id="PS51066">
    <property type="entry name" value="ZF_FPG_2"/>
    <property type="match status" value="1"/>
</dbReference>
<evidence type="ECO:0000256" key="6">
    <source>
        <dbReference type="ARBA" id="ARBA00022801"/>
    </source>
</evidence>
<keyword evidence="10" id="KW-0456">Lyase</keyword>
<dbReference type="Proteomes" id="UP000550729">
    <property type="component" value="Unassembled WGS sequence"/>
</dbReference>
<evidence type="ECO:0000256" key="14">
    <source>
        <dbReference type="PROSITE-ProRule" id="PRU00391"/>
    </source>
</evidence>
<dbReference type="PROSITE" id="PS01242">
    <property type="entry name" value="ZF_FPG_1"/>
    <property type="match status" value="1"/>
</dbReference>
<comment type="catalytic activity">
    <reaction evidence="13">
        <text>2'-deoxyribonucleotide-(2'-deoxyribose 5'-phosphate)-2'-deoxyribonucleotide-DNA = a 3'-end 2'-deoxyribonucleotide-(2,3-dehydro-2,3-deoxyribose 5'-phosphate)-DNA + a 5'-end 5'-phospho-2'-deoxyribonucleoside-DNA + H(+)</text>
        <dbReference type="Rhea" id="RHEA:66592"/>
        <dbReference type="Rhea" id="RHEA-COMP:13180"/>
        <dbReference type="Rhea" id="RHEA-COMP:16897"/>
        <dbReference type="Rhea" id="RHEA-COMP:17067"/>
        <dbReference type="ChEBI" id="CHEBI:15378"/>
        <dbReference type="ChEBI" id="CHEBI:136412"/>
        <dbReference type="ChEBI" id="CHEBI:157695"/>
        <dbReference type="ChEBI" id="CHEBI:167181"/>
        <dbReference type="EC" id="4.2.99.18"/>
    </reaction>
</comment>
<dbReference type="Pfam" id="PF01149">
    <property type="entry name" value="Fapy_DNA_glyco"/>
    <property type="match status" value="1"/>
</dbReference>
<dbReference type="InterPro" id="IPR000214">
    <property type="entry name" value="Znf_DNA_glyclase/AP_lyase"/>
</dbReference>
<dbReference type="SUPFAM" id="SSF57716">
    <property type="entry name" value="Glucocorticoid receptor-like (DNA-binding domain)"/>
    <property type="match status" value="1"/>
</dbReference>
<evidence type="ECO:0000256" key="11">
    <source>
        <dbReference type="ARBA" id="ARBA00023268"/>
    </source>
</evidence>
<sequence>MPEGDSVYRVAGRLRTALAGKTLLRTDFRVPTVATADLSGQPVSGVRSRGKHLLIDVASSAGTVSIHSHLGMDGAWDIYAPGARWRRPGFKARVVLTTDNHQCVGFDLPVLELLADADARLDYLGPDLLGSDWDAAQAVSRIAAEPATAIGVALLDQRLMAGVGNVYRSEVCFLRGVLPMTPVADVDLAPMIDLCHSLLYANRDRFERVTTGNMRRGQQLWVYGRRAQPCRRCATPIVRDSMGGELAERVVYFCPSCQR</sequence>
<keyword evidence="3" id="KW-0479">Metal-binding</keyword>
<dbReference type="InterPro" id="IPR044090">
    <property type="entry name" value="Nei2_N"/>
</dbReference>
<evidence type="ECO:0000256" key="13">
    <source>
        <dbReference type="ARBA" id="ARBA00044632"/>
    </source>
</evidence>
<keyword evidence="6" id="KW-0378">Hydrolase</keyword>
<comment type="similarity">
    <text evidence="1">Belongs to the FPG family.</text>
</comment>
<accession>A0A848KSU7</accession>
<dbReference type="RefSeq" id="WP_170193581.1">
    <property type="nucleotide sequence ID" value="NZ_JABBNB010000006.1"/>
</dbReference>
<dbReference type="GO" id="GO:0008270">
    <property type="term" value="F:zinc ion binding"/>
    <property type="evidence" value="ECO:0007669"/>
    <property type="project" value="UniProtKB-KW"/>
</dbReference>
<dbReference type="CDD" id="cd08971">
    <property type="entry name" value="AcNei2_N"/>
    <property type="match status" value="1"/>
</dbReference>
<keyword evidence="18" id="KW-1185">Reference proteome</keyword>
<evidence type="ECO:0000256" key="5">
    <source>
        <dbReference type="ARBA" id="ARBA00022771"/>
    </source>
</evidence>
<dbReference type="Gene3D" id="1.10.8.50">
    <property type="match status" value="1"/>
</dbReference>
<keyword evidence="12" id="KW-0326">Glycosidase</keyword>
<dbReference type="GO" id="GO:0140078">
    <property type="term" value="F:class I DNA-(apurinic or apyrimidinic site) endonuclease activity"/>
    <property type="evidence" value="ECO:0007669"/>
    <property type="project" value="UniProtKB-EC"/>
</dbReference>
<evidence type="ECO:0000256" key="12">
    <source>
        <dbReference type="ARBA" id="ARBA00023295"/>
    </source>
</evidence>
<dbReference type="PANTHER" id="PTHR42697:SF1">
    <property type="entry name" value="ENDONUCLEASE 8"/>
    <property type="match status" value="1"/>
</dbReference>
<feature type="domain" description="FPG-type" evidence="15">
    <location>
        <begin position="221"/>
        <end position="259"/>
    </location>
</feature>
<evidence type="ECO:0000256" key="3">
    <source>
        <dbReference type="ARBA" id="ARBA00022723"/>
    </source>
</evidence>
<evidence type="ECO:0000313" key="17">
    <source>
        <dbReference type="EMBL" id="NMO01077.1"/>
    </source>
</evidence>
<evidence type="ECO:0000259" key="16">
    <source>
        <dbReference type="PROSITE" id="PS51068"/>
    </source>
</evidence>
<keyword evidence="5 14" id="KW-0863">Zinc-finger</keyword>
<dbReference type="EMBL" id="JABBNB010000006">
    <property type="protein sequence ID" value="NMO01077.1"/>
    <property type="molecule type" value="Genomic_DNA"/>
</dbReference>
<feature type="domain" description="Formamidopyrimidine-DNA glycosylase catalytic" evidence="16">
    <location>
        <begin position="2"/>
        <end position="130"/>
    </location>
</feature>
<dbReference type="InterPro" id="IPR015886">
    <property type="entry name" value="H2TH_FPG"/>
</dbReference>
<dbReference type="Pfam" id="PF06831">
    <property type="entry name" value="H2TH"/>
    <property type="match status" value="1"/>
</dbReference>
<evidence type="ECO:0000256" key="8">
    <source>
        <dbReference type="ARBA" id="ARBA00023125"/>
    </source>
</evidence>
<dbReference type="AlphaFoldDB" id="A0A848KSU7"/>
<dbReference type="Gene3D" id="3.20.190.10">
    <property type="entry name" value="MutM-like, N-terminal"/>
    <property type="match status" value="1"/>
</dbReference>
<dbReference type="PANTHER" id="PTHR42697">
    <property type="entry name" value="ENDONUCLEASE 8"/>
    <property type="match status" value="1"/>
</dbReference>
<dbReference type="PROSITE" id="PS51068">
    <property type="entry name" value="FPG_CAT"/>
    <property type="match status" value="1"/>
</dbReference>
<evidence type="ECO:0000256" key="10">
    <source>
        <dbReference type="ARBA" id="ARBA00023239"/>
    </source>
</evidence>
<keyword evidence="11" id="KW-0511">Multifunctional enzyme</keyword>
<keyword evidence="9" id="KW-0234">DNA repair</keyword>
<evidence type="ECO:0000256" key="9">
    <source>
        <dbReference type="ARBA" id="ARBA00023204"/>
    </source>
</evidence>
<reference evidence="17 18" key="1">
    <citation type="submission" date="2020-04" db="EMBL/GenBank/DDBJ databases">
        <title>Gordonia sp. nov. TBRC 11910.</title>
        <authorList>
            <person name="Suriyachadkun C."/>
        </authorList>
    </citation>
    <scope>NUCLEOTIDE SEQUENCE [LARGE SCALE GENOMIC DNA]</scope>
    <source>
        <strain evidence="17 18">TBRC 11910</strain>
    </source>
</reference>
<evidence type="ECO:0000256" key="4">
    <source>
        <dbReference type="ARBA" id="ARBA00022763"/>
    </source>
</evidence>
<evidence type="ECO:0000313" key="18">
    <source>
        <dbReference type="Proteomes" id="UP000550729"/>
    </source>
</evidence>
<dbReference type="EC" id="4.2.99.18" evidence="2"/>
<evidence type="ECO:0000256" key="2">
    <source>
        <dbReference type="ARBA" id="ARBA00012720"/>
    </source>
</evidence>
<dbReference type="SUPFAM" id="SSF46946">
    <property type="entry name" value="S13-like H2TH domain"/>
    <property type="match status" value="1"/>
</dbReference>
<evidence type="ECO:0000256" key="7">
    <source>
        <dbReference type="ARBA" id="ARBA00022833"/>
    </source>
</evidence>
<dbReference type="InterPro" id="IPR010979">
    <property type="entry name" value="Ribosomal_uS13-like_H2TH"/>
</dbReference>
<dbReference type="GO" id="GO:0000703">
    <property type="term" value="F:oxidized pyrimidine nucleobase lesion DNA N-glycosylase activity"/>
    <property type="evidence" value="ECO:0007669"/>
    <property type="project" value="TreeGrafter"/>
</dbReference>
<protein>
    <recommendedName>
        <fullName evidence="2">DNA-(apurinic or apyrimidinic site) lyase</fullName>
        <ecNumber evidence="2">4.2.99.18</ecNumber>
    </recommendedName>
</protein>